<dbReference type="EMBL" id="JAACJM010000406">
    <property type="protein sequence ID" value="KAF5320565.1"/>
    <property type="molecule type" value="Genomic_DNA"/>
</dbReference>
<protein>
    <recommendedName>
        <fullName evidence="3">F-box domain-containing protein</fullName>
    </recommendedName>
</protein>
<name>A0A8H5BC89_9AGAR</name>
<gene>
    <name evidence="1" type="ORF">D9758_018306</name>
</gene>
<evidence type="ECO:0000313" key="2">
    <source>
        <dbReference type="Proteomes" id="UP000559256"/>
    </source>
</evidence>
<organism evidence="1 2">
    <name type="scientific">Tetrapyrgos nigripes</name>
    <dbReference type="NCBI Taxonomy" id="182062"/>
    <lineage>
        <taxon>Eukaryota</taxon>
        <taxon>Fungi</taxon>
        <taxon>Dikarya</taxon>
        <taxon>Basidiomycota</taxon>
        <taxon>Agaricomycotina</taxon>
        <taxon>Agaricomycetes</taxon>
        <taxon>Agaricomycetidae</taxon>
        <taxon>Agaricales</taxon>
        <taxon>Marasmiineae</taxon>
        <taxon>Marasmiaceae</taxon>
        <taxon>Tetrapyrgos</taxon>
    </lineage>
</organism>
<dbReference type="SUPFAM" id="SSF52047">
    <property type="entry name" value="RNI-like"/>
    <property type="match status" value="1"/>
</dbReference>
<dbReference type="OrthoDB" id="3264508at2759"/>
<reference evidence="1 2" key="1">
    <citation type="journal article" date="2020" name="ISME J.">
        <title>Uncovering the hidden diversity of litter-decomposition mechanisms in mushroom-forming fungi.</title>
        <authorList>
            <person name="Floudas D."/>
            <person name="Bentzer J."/>
            <person name="Ahren D."/>
            <person name="Johansson T."/>
            <person name="Persson P."/>
            <person name="Tunlid A."/>
        </authorList>
    </citation>
    <scope>NUCLEOTIDE SEQUENCE [LARGE SCALE GENOMIC DNA]</scope>
    <source>
        <strain evidence="1 2">CBS 291.85</strain>
    </source>
</reference>
<comment type="caution">
    <text evidence="1">The sequence shown here is derived from an EMBL/GenBank/DDBJ whole genome shotgun (WGS) entry which is preliminary data.</text>
</comment>
<sequence length="527" mass="59736">MSLDKLHDPVLPLDVLIDVVELLHNDPQTLLSLCLTNQALLSAAAKYLYAYLQVPVPPRYHQKFQSALLPCYSPFVRYLKVICPWSSNINNLKKTLLTMMSEGATFPNLVSIEMIPSGFVDSSDSVNANDWIDLLRQLLEHYSSFCELQLHRVPHCTEMVMVAQQASGLRKLTIGGYNTTTLGLISAPRSHDGNLSGDFLVSLEELNFIDPLRDTAWSSKALSSFMPQLQNVRRLTLGPVSSDVDELSILCRLPNLKELVIRYDAHSSNTIYNPKRHHPAFHLQSLTVIQTLVSSSSTRSKNNQLCQWIIKIATFSSLQHLHIVNYSLWDSCEDFGYWMRGFLRARKNANASYDAIIDHLVEKHSTSLQTLYLGYGFIRQKMFVLICKNLKSLRELTFAADPSLLRIFNRSVSRMEWLHSVQIELRNVGKELSVDATSLMKGCPRLGRLQIDRQLYEKLLAFDSNGEPVYSVKETYLLGARGWDTHPQPSYPSGLKDDYVDSDYDYTDSDSPYSDLEGVGWGANADW</sequence>
<dbReference type="Proteomes" id="UP000559256">
    <property type="component" value="Unassembled WGS sequence"/>
</dbReference>
<keyword evidence="2" id="KW-1185">Reference proteome</keyword>
<evidence type="ECO:0008006" key="3">
    <source>
        <dbReference type="Google" id="ProtNLM"/>
    </source>
</evidence>
<dbReference type="Gene3D" id="3.80.10.10">
    <property type="entry name" value="Ribonuclease Inhibitor"/>
    <property type="match status" value="1"/>
</dbReference>
<evidence type="ECO:0000313" key="1">
    <source>
        <dbReference type="EMBL" id="KAF5320565.1"/>
    </source>
</evidence>
<accession>A0A8H5BC89</accession>
<proteinExistence type="predicted"/>
<dbReference type="AlphaFoldDB" id="A0A8H5BC89"/>
<dbReference type="InterPro" id="IPR032675">
    <property type="entry name" value="LRR_dom_sf"/>
</dbReference>